<dbReference type="SMART" id="SM00448">
    <property type="entry name" value="REC"/>
    <property type="match status" value="1"/>
</dbReference>
<evidence type="ECO:0000259" key="4">
    <source>
        <dbReference type="PROSITE" id="PS50110"/>
    </source>
</evidence>
<dbReference type="SUPFAM" id="SSF52172">
    <property type="entry name" value="CheY-like"/>
    <property type="match status" value="1"/>
</dbReference>
<dbReference type="GO" id="GO:0000160">
    <property type="term" value="P:phosphorelay signal transduction system"/>
    <property type="evidence" value="ECO:0007669"/>
    <property type="project" value="UniProtKB-KW"/>
</dbReference>
<proteinExistence type="predicted"/>
<accession>I2GCC2</accession>
<keyword evidence="2" id="KW-0902">Two-component regulatory system</keyword>
<dbReference type="STRING" id="1185876.BN8_00475"/>
<protein>
    <submittedName>
        <fullName evidence="5">Response regulator receiver protein</fullName>
    </submittedName>
</protein>
<feature type="domain" description="Response regulatory" evidence="4">
    <location>
        <begin position="26"/>
        <end position="142"/>
    </location>
</feature>
<dbReference type="Pfam" id="PF00072">
    <property type="entry name" value="Response_reg"/>
    <property type="match status" value="1"/>
</dbReference>
<gene>
    <name evidence="5" type="ORF">BN8_00475</name>
</gene>
<dbReference type="AlphaFoldDB" id="I2GCC2"/>
<dbReference type="PROSITE" id="PS50110">
    <property type="entry name" value="RESPONSE_REGULATORY"/>
    <property type="match status" value="1"/>
</dbReference>
<feature type="modified residue" description="4-aspartylphosphate" evidence="3">
    <location>
        <position position="76"/>
    </location>
</feature>
<keyword evidence="6" id="KW-1185">Reference proteome</keyword>
<organism evidence="5 6">
    <name type="scientific">Fibrisoma limi BUZ 3</name>
    <dbReference type="NCBI Taxonomy" id="1185876"/>
    <lineage>
        <taxon>Bacteria</taxon>
        <taxon>Pseudomonadati</taxon>
        <taxon>Bacteroidota</taxon>
        <taxon>Cytophagia</taxon>
        <taxon>Cytophagales</taxon>
        <taxon>Spirosomataceae</taxon>
        <taxon>Fibrisoma</taxon>
    </lineage>
</organism>
<evidence type="ECO:0000256" key="3">
    <source>
        <dbReference type="PROSITE-ProRule" id="PRU00169"/>
    </source>
</evidence>
<dbReference type="EMBL" id="CAIT01000004">
    <property type="protein sequence ID" value="CCH51546.1"/>
    <property type="molecule type" value="Genomic_DNA"/>
</dbReference>
<dbReference type="eggNOG" id="COG0745">
    <property type="taxonomic scope" value="Bacteria"/>
</dbReference>
<dbReference type="PANTHER" id="PTHR45339:SF1">
    <property type="entry name" value="HYBRID SIGNAL TRANSDUCTION HISTIDINE KINASE J"/>
    <property type="match status" value="1"/>
</dbReference>
<comment type="caution">
    <text evidence="5">The sequence shown here is derived from an EMBL/GenBank/DDBJ whole genome shotgun (WGS) entry which is preliminary data.</text>
</comment>
<evidence type="ECO:0000313" key="6">
    <source>
        <dbReference type="Proteomes" id="UP000009309"/>
    </source>
</evidence>
<dbReference type="Gene3D" id="3.40.50.2300">
    <property type="match status" value="1"/>
</dbReference>
<dbReference type="InterPro" id="IPR011006">
    <property type="entry name" value="CheY-like_superfamily"/>
</dbReference>
<reference evidence="5 6" key="1">
    <citation type="journal article" date="2012" name="J. Bacteriol.">
        <title>Genome Sequence of the Filamentous Bacterium Fibrisoma limi BUZ 3T.</title>
        <authorList>
            <person name="Filippini M."/>
            <person name="Qi W."/>
            <person name="Jaenicke S."/>
            <person name="Goesmann A."/>
            <person name="Smits T.H."/>
            <person name="Bagheri H.C."/>
        </authorList>
    </citation>
    <scope>NUCLEOTIDE SEQUENCE [LARGE SCALE GENOMIC DNA]</scope>
    <source>
        <strain evidence="6">BUZ 3T</strain>
    </source>
</reference>
<keyword evidence="1 3" id="KW-0597">Phosphoprotein</keyword>
<evidence type="ECO:0000256" key="2">
    <source>
        <dbReference type="ARBA" id="ARBA00023012"/>
    </source>
</evidence>
<dbReference type="PANTHER" id="PTHR45339">
    <property type="entry name" value="HYBRID SIGNAL TRANSDUCTION HISTIDINE KINASE J"/>
    <property type="match status" value="1"/>
</dbReference>
<evidence type="ECO:0000313" key="5">
    <source>
        <dbReference type="EMBL" id="CCH51546.1"/>
    </source>
</evidence>
<dbReference type="CDD" id="cd17546">
    <property type="entry name" value="REC_hyHK_CKI1_RcsC-like"/>
    <property type="match status" value="1"/>
</dbReference>
<sequence>MQPVQTEKAVNVKPQTVNLKTMEKKRVLIIDDDVRNIFALTATLKAKGYECRSCQSAPEALDLLSADAVVDAVLIDMMMPDMDGYEAIPRIKNIPGRSNMPIIAVTAQAMVGDREKCLRAGATDYIAKPIDVDRLLALLSRI</sequence>
<dbReference type="Proteomes" id="UP000009309">
    <property type="component" value="Unassembled WGS sequence"/>
</dbReference>
<name>I2GCC2_9BACT</name>
<evidence type="ECO:0000256" key="1">
    <source>
        <dbReference type="ARBA" id="ARBA00022553"/>
    </source>
</evidence>
<dbReference type="InterPro" id="IPR001789">
    <property type="entry name" value="Sig_transdc_resp-reg_receiver"/>
</dbReference>